<comment type="caution">
    <text evidence="10">The sequence shown here is derived from an EMBL/GenBank/DDBJ whole genome shotgun (WGS) entry which is preliminary data.</text>
</comment>
<dbReference type="Proteomes" id="UP000316253">
    <property type="component" value="Unassembled WGS sequence"/>
</dbReference>
<dbReference type="InterPro" id="IPR058240">
    <property type="entry name" value="rSAM_sf"/>
</dbReference>
<dbReference type="GO" id="GO:1904047">
    <property type="term" value="F:S-adenosyl-L-methionine binding"/>
    <property type="evidence" value="ECO:0007669"/>
    <property type="project" value="UniProtKB-UniRule"/>
</dbReference>
<keyword evidence="1 8" id="KW-0004">4Fe-4S</keyword>
<evidence type="ECO:0000313" key="10">
    <source>
        <dbReference type="EMBL" id="TSC65455.1"/>
    </source>
</evidence>
<comment type="cofactor">
    <cofactor evidence="8">
        <name>S-adenosyl-L-methionine</name>
        <dbReference type="ChEBI" id="CHEBI:59789"/>
    </cofactor>
    <text evidence="8">Binds 1 S-adenosyl-L-methionine per subunit.</text>
</comment>
<comment type="similarity">
    <text evidence="8">Belongs to the radical SAM superfamily. 7-carboxy-7-deazaguanine synthase family.</text>
</comment>
<protein>
    <recommendedName>
        <fullName evidence="8">7-carboxy-7-deazaguanine synthase</fullName>
        <shortName evidence="8">CDG synthase</shortName>
        <ecNumber evidence="8">4.3.99.3</ecNumber>
    </recommendedName>
    <alternativeName>
        <fullName evidence="8">Queuosine biosynthesis protein QueE</fullName>
    </alternativeName>
</protein>
<dbReference type="SUPFAM" id="SSF102114">
    <property type="entry name" value="Radical SAM enzymes"/>
    <property type="match status" value="1"/>
</dbReference>
<keyword evidence="7 8" id="KW-0456">Lyase</keyword>
<evidence type="ECO:0000313" key="11">
    <source>
        <dbReference type="Proteomes" id="UP000316253"/>
    </source>
</evidence>
<comment type="catalytic activity">
    <reaction evidence="8">
        <text>6-carboxy-5,6,7,8-tetrahydropterin + H(+) = 7-carboxy-7-carbaguanine + NH4(+)</text>
        <dbReference type="Rhea" id="RHEA:27974"/>
        <dbReference type="ChEBI" id="CHEBI:15378"/>
        <dbReference type="ChEBI" id="CHEBI:28938"/>
        <dbReference type="ChEBI" id="CHEBI:61032"/>
        <dbReference type="ChEBI" id="CHEBI:61036"/>
        <dbReference type="EC" id="4.3.99.3"/>
    </reaction>
</comment>
<accession>A0A554JAS8</accession>
<evidence type="ECO:0000256" key="7">
    <source>
        <dbReference type="ARBA" id="ARBA00023239"/>
    </source>
</evidence>
<evidence type="ECO:0000256" key="3">
    <source>
        <dbReference type="ARBA" id="ARBA00022723"/>
    </source>
</evidence>
<feature type="binding site" evidence="8">
    <location>
        <position position="46"/>
    </location>
    <ligand>
        <name>[4Fe-4S] cluster</name>
        <dbReference type="ChEBI" id="CHEBI:49883"/>
        <note>4Fe-4S-S-AdoMet</note>
    </ligand>
</feature>
<keyword evidence="3 8" id="KW-0479">Metal-binding</keyword>
<dbReference type="GO" id="GO:0051539">
    <property type="term" value="F:4 iron, 4 sulfur cluster binding"/>
    <property type="evidence" value="ECO:0007669"/>
    <property type="project" value="UniProtKB-UniRule"/>
</dbReference>
<dbReference type="EC" id="4.3.99.3" evidence="8"/>
<feature type="binding site" evidence="8">
    <location>
        <begin position="137"/>
        <end position="139"/>
    </location>
    <ligand>
        <name>S-adenosyl-L-methionine</name>
        <dbReference type="ChEBI" id="CHEBI:59789"/>
    </ligand>
</feature>
<gene>
    <name evidence="8" type="primary">queE</name>
    <name evidence="10" type="ORF">CEO22_475</name>
</gene>
<dbReference type="GO" id="GO:0016840">
    <property type="term" value="F:carbon-nitrogen lyase activity"/>
    <property type="evidence" value="ECO:0007669"/>
    <property type="project" value="UniProtKB-UniRule"/>
</dbReference>
<comment type="caution">
    <text evidence="8">Lacks conserved residue(s) required for the propagation of feature annotation.</text>
</comment>
<dbReference type="InterPro" id="IPR013785">
    <property type="entry name" value="Aldolase_TIM"/>
</dbReference>
<dbReference type="PANTHER" id="PTHR42836:SF1">
    <property type="entry name" value="7-CARBOXY-7-DEAZAGUANINE SYNTHASE"/>
    <property type="match status" value="1"/>
</dbReference>
<sequence>MSSLIQPSLAHLVVSGDGAFYTLQGEGATLGMPAVFLRLHHCNLDCNWCDAAYTWNRQLPAFVTERQKWTVETTAKRVQSLGANHCKRLVITGGEPLLQQRSIIQLLRYLPDWNIEFETNGTIKPVEQLCYCQFNCSPKLANSGIELARRFKPEVLAVINQLPKSWFKFVVTGPDDILEMEETYRPYIDAKKIILSPEGTDVATIHAVQRSVVELALSRGYRLTPRLHIELWGNERRK</sequence>
<comment type="cofactor">
    <cofactor evidence="8">
        <name>[4Fe-4S] cluster</name>
        <dbReference type="ChEBI" id="CHEBI:49883"/>
    </cofactor>
    <text evidence="8">Binds 1 [4Fe-4S] cluster. The cluster is coordinated with 3 cysteines and an exchangeable S-adenosyl-L-methionine.</text>
</comment>
<dbReference type="HAMAP" id="MF_00917">
    <property type="entry name" value="QueE"/>
    <property type="match status" value="1"/>
</dbReference>
<keyword evidence="5 8" id="KW-0408">Iron</keyword>
<keyword evidence="8" id="KW-0671">Queuosine biosynthesis</keyword>
<dbReference type="CDD" id="cd01335">
    <property type="entry name" value="Radical_SAM"/>
    <property type="match status" value="1"/>
</dbReference>
<proteinExistence type="inferred from homology"/>
<organism evidence="10 11">
    <name type="scientific">Candidatus Berkelbacteria bacterium Gr01-1014_85</name>
    <dbReference type="NCBI Taxonomy" id="2017150"/>
    <lineage>
        <taxon>Bacteria</taxon>
        <taxon>Candidatus Berkelbacteria</taxon>
    </lineage>
</organism>
<comment type="cofactor">
    <cofactor evidence="8">
        <name>Mg(2+)</name>
        <dbReference type="ChEBI" id="CHEBI:18420"/>
    </cofactor>
</comment>
<dbReference type="GO" id="GO:0008616">
    <property type="term" value="P:tRNA queuosine(34) biosynthetic process"/>
    <property type="evidence" value="ECO:0007669"/>
    <property type="project" value="UniProtKB-UniRule"/>
</dbReference>
<dbReference type="EMBL" id="VMFD01000042">
    <property type="protein sequence ID" value="TSC65455.1"/>
    <property type="molecule type" value="Genomic_DNA"/>
</dbReference>
<feature type="binding site" evidence="8">
    <location>
        <position position="49"/>
    </location>
    <ligand>
        <name>[4Fe-4S] cluster</name>
        <dbReference type="ChEBI" id="CHEBI:49883"/>
        <note>4Fe-4S-S-AdoMet</note>
    </ligand>
</feature>
<dbReference type="Gene3D" id="3.20.20.70">
    <property type="entry name" value="Aldolase class I"/>
    <property type="match status" value="1"/>
</dbReference>
<keyword evidence="2 8" id="KW-0949">S-adenosyl-L-methionine</keyword>
<dbReference type="InterPro" id="IPR007197">
    <property type="entry name" value="rSAM"/>
</dbReference>
<comment type="subunit">
    <text evidence="8">Homodimer.</text>
</comment>
<dbReference type="AlphaFoldDB" id="A0A554JAS8"/>
<evidence type="ECO:0000259" key="9">
    <source>
        <dbReference type="PROSITE" id="PS51918"/>
    </source>
</evidence>
<comment type="function">
    <text evidence="8">Catalyzes the complex heterocyclic radical-mediated conversion of 6-carboxy-5,6,7,8-tetrahydropterin (CPH4) to 7-carboxy-7-deazaguanine (CDG), a step common to the biosynthetic pathways of all 7-deazapurine-containing compounds.</text>
</comment>
<evidence type="ECO:0000256" key="4">
    <source>
        <dbReference type="ARBA" id="ARBA00022842"/>
    </source>
</evidence>
<feature type="domain" description="Radical SAM core" evidence="9">
    <location>
        <begin position="29"/>
        <end position="234"/>
    </location>
</feature>
<keyword evidence="6 8" id="KW-0411">Iron-sulfur</keyword>
<feature type="binding site" evidence="8">
    <location>
        <begin position="48"/>
        <end position="50"/>
    </location>
    <ligand>
        <name>S-adenosyl-L-methionine</name>
        <dbReference type="ChEBI" id="CHEBI:59789"/>
    </ligand>
</feature>
<feature type="binding site" evidence="8">
    <location>
        <begin position="23"/>
        <end position="25"/>
    </location>
    <ligand>
        <name>substrate</name>
    </ligand>
</feature>
<dbReference type="Pfam" id="PF13353">
    <property type="entry name" value="Fer4_12"/>
    <property type="match status" value="1"/>
</dbReference>
<dbReference type="PANTHER" id="PTHR42836">
    <property type="entry name" value="7-CARBOXY-7-DEAZAGUANINE SYNTHASE"/>
    <property type="match status" value="1"/>
</dbReference>
<evidence type="ECO:0000256" key="6">
    <source>
        <dbReference type="ARBA" id="ARBA00023014"/>
    </source>
</evidence>
<feature type="binding site" evidence="8">
    <location>
        <position position="92"/>
    </location>
    <ligand>
        <name>substrate</name>
    </ligand>
</feature>
<evidence type="ECO:0000256" key="2">
    <source>
        <dbReference type="ARBA" id="ARBA00022691"/>
    </source>
</evidence>
<dbReference type="InterPro" id="IPR024924">
    <property type="entry name" value="7-CO-7-deazaguanine_synth-like"/>
</dbReference>
<reference evidence="10 11" key="1">
    <citation type="submission" date="2017-08" db="EMBL/GenBank/DDBJ databases">
        <title>Mechanisms for carbon and nitrogen cycling indicate functional differentiation within the Candidate Phyla Radiation.</title>
        <authorList>
            <person name="Danczak R.E."/>
            <person name="Johnston M.D."/>
            <person name="Kenah C."/>
            <person name="Slattery M."/>
            <person name="Wrighton K.C."/>
            <person name="Wilkins M.J."/>
        </authorList>
    </citation>
    <scope>NUCLEOTIDE SEQUENCE [LARGE SCALE GENOMIC DNA]</scope>
    <source>
        <strain evidence="10">Gr01-1014_85</strain>
    </source>
</reference>
<name>A0A554JAS8_9BACT</name>
<evidence type="ECO:0000256" key="8">
    <source>
        <dbReference type="HAMAP-Rule" id="MF_00917"/>
    </source>
</evidence>
<keyword evidence="4 8" id="KW-0460">Magnesium</keyword>
<feature type="binding site" evidence="8">
    <location>
        <position position="42"/>
    </location>
    <ligand>
        <name>[4Fe-4S] cluster</name>
        <dbReference type="ChEBI" id="CHEBI:49883"/>
        <note>4Fe-4S-S-AdoMet</note>
    </ligand>
</feature>
<dbReference type="PIRSF" id="PIRSF000370">
    <property type="entry name" value="QueE"/>
    <property type="match status" value="1"/>
</dbReference>
<dbReference type="SFLD" id="SFLDS00029">
    <property type="entry name" value="Radical_SAM"/>
    <property type="match status" value="1"/>
</dbReference>
<dbReference type="GO" id="GO:0000287">
    <property type="term" value="F:magnesium ion binding"/>
    <property type="evidence" value="ECO:0007669"/>
    <property type="project" value="UniProtKB-UniRule"/>
</dbReference>
<dbReference type="UniPathway" id="UPA00391"/>
<feature type="binding site" evidence="8">
    <location>
        <position position="38"/>
    </location>
    <ligand>
        <name>substrate</name>
    </ligand>
</feature>
<evidence type="ECO:0000256" key="5">
    <source>
        <dbReference type="ARBA" id="ARBA00023004"/>
    </source>
</evidence>
<feature type="binding site" evidence="8">
    <location>
        <position position="94"/>
    </location>
    <ligand>
        <name>S-adenosyl-L-methionine</name>
        <dbReference type="ChEBI" id="CHEBI:59789"/>
    </ligand>
</feature>
<dbReference type="PROSITE" id="PS51918">
    <property type="entry name" value="RADICAL_SAM"/>
    <property type="match status" value="1"/>
</dbReference>
<evidence type="ECO:0000256" key="1">
    <source>
        <dbReference type="ARBA" id="ARBA00022485"/>
    </source>
</evidence>
<comment type="pathway">
    <text evidence="8">Purine metabolism; 7-cyano-7-deazaguanine biosynthesis.</text>
</comment>